<dbReference type="EMBL" id="MT119360">
    <property type="protein sequence ID" value="QIQ66198.1"/>
    <property type="molecule type" value="Genomic_DNA"/>
</dbReference>
<keyword evidence="3" id="KW-1185">Reference proteome</keyword>
<accession>A0A6G9LL02</accession>
<keyword evidence="1" id="KW-1133">Transmembrane helix</keyword>
<reference evidence="3" key="1">
    <citation type="submission" date="2020-02" db="EMBL/GenBank/DDBJ databases">
        <authorList>
            <person name="Olsen N.S."/>
            <person name="Forero-Junco L."/>
            <person name="Kot W."/>
            <person name="Hansen L.H."/>
        </authorList>
    </citation>
    <scope>NUCLEOTIDE SEQUENCE [LARGE SCALE GENOMIC DNA]</scope>
</reference>
<evidence type="ECO:0000256" key="1">
    <source>
        <dbReference type="SAM" id="Phobius"/>
    </source>
</evidence>
<keyword evidence="1" id="KW-0812">Transmembrane</keyword>
<proteinExistence type="predicted"/>
<evidence type="ECO:0000313" key="2">
    <source>
        <dbReference type="EMBL" id="QIQ66198.1"/>
    </source>
</evidence>
<feature type="transmembrane region" description="Helical" evidence="1">
    <location>
        <begin position="46"/>
        <end position="68"/>
    </location>
</feature>
<feature type="transmembrane region" description="Helical" evidence="1">
    <location>
        <begin position="6"/>
        <end position="34"/>
    </location>
</feature>
<evidence type="ECO:0000313" key="3">
    <source>
        <dbReference type="Proteomes" id="UP000501773"/>
    </source>
</evidence>
<keyword evidence="1" id="KW-0472">Membrane</keyword>
<protein>
    <submittedName>
        <fullName evidence="2">Uncharacterized protein</fullName>
    </submittedName>
</protein>
<dbReference type="Proteomes" id="UP000501773">
    <property type="component" value="Segment"/>
</dbReference>
<name>A0A6G9LL02_9CAUD</name>
<gene>
    <name evidence="2" type="ORF">nattely_31</name>
</gene>
<sequence length="85" mass="9610">MLGPIAGAFLTICVYLGFIVFFFFVSYLFAAMIASMFFKYDYKINVHLYICLSFVAIAICLTMIAYVLGGVDWLIDLRNIGVENL</sequence>
<organism evidence="2 3">
    <name type="scientific">Enterococcus phage nattely</name>
    <dbReference type="NCBI Taxonomy" id="2719593"/>
    <lineage>
        <taxon>Viruses</taxon>
        <taxon>Duplodnaviria</taxon>
        <taxon>Heunggongvirae</taxon>
        <taxon>Uroviricota</taxon>
        <taxon>Caudoviricetes</taxon>
        <taxon>Andrewesvirinae</taxon>
        <taxon>Vipetofemvirus</taxon>
        <taxon>Vipetofemvirus nattely</taxon>
    </lineage>
</organism>